<evidence type="ECO:0000256" key="1">
    <source>
        <dbReference type="SAM" id="MobiDB-lite"/>
    </source>
</evidence>
<feature type="compositionally biased region" description="Low complexity" evidence="1">
    <location>
        <begin position="33"/>
        <end position="42"/>
    </location>
</feature>
<feature type="region of interest" description="Disordered" evidence="1">
    <location>
        <begin position="259"/>
        <end position="332"/>
    </location>
</feature>
<feature type="compositionally biased region" description="Basic and acidic residues" evidence="1">
    <location>
        <begin position="416"/>
        <end position="429"/>
    </location>
</feature>
<feature type="region of interest" description="Disordered" evidence="1">
    <location>
        <begin position="416"/>
        <end position="524"/>
    </location>
</feature>
<feature type="region of interest" description="Disordered" evidence="1">
    <location>
        <begin position="1"/>
        <end position="68"/>
    </location>
</feature>
<evidence type="ECO:0000313" key="2">
    <source>
        <dbReference type="Proteomes" id="UP000050640"/>
    </source>
</evidence>
<organism evidence="2 3">
    <name type="scientific">Elaeophora elaphi</name>
    <dbReference type="NCBI Taxonomy" id="1147741"/>
    <lineage>
        <taxon>Eukaryota</taxon>
        <taxon>Metazoa</taxon>
        <taxon>Ecdysozoa</taxon>
        <taxon>Nematoda</taxon>
        <taxon>Chromadorea</taxon>
        <taxon>Rhabditida</taxon>
        <taxon>Spirurina</taxon>
        <taxon>Spiruromorpha</taxon>
        <taxon>Filarioidea</taxon>
        <taxon>Onchocercidae</taxon>
        <taxon>Elaeophora</taxon>
    </lineage>
</organism>
<dbReference type="AlphaFoldDB" id="A0A0R3RVA2"/>
<feature type="region of interest" description="Disordered" evidence="1">
    <location>
        <begin position="180"/>
        <end position="208"/>
    </location>
</feature>
<feature type="compositionally biased region" description="Polar residues" evidence="1">
    <location>
        <begin position="15"/>
        <end position="25"/>
    </location>
</feature>
<sequence length="697" mass="79184">MADDNHLILPKTPSDADSNSNSGSLFSRRYPDESSSSSSGSKESSRLLLNNEGSSGPMLQSHGAEMVPDTRRRRLLDLPEGLKFQPKIIREDSIDLATNEVGFGFELNLQLCLSEVPASMGKSSGSSQVFRGTTREGMQKSMMKRLVEMRLKGQEKRKAMYDADNGIMSDGSKSMDLCGLTSDEGSKTKASTGGNPREATKELDEETNSGMIEHEAHESDNGDRETISQEDEINERMMNIEDNNEVREVAMENKKIRVSEKGNEGVIGDSNNKFLGRALDRKSGEDERKELPQSGKETCNRQPTLEDIARELRDSEIDSSDSDDGIECGSSSLADDLLSDVAENCSGSFEYPEDDNVNTKPPEYYMSEEYQKILRKRRRKRELMLSTKFYNEENIRAWRRSTKMYKKFRETWDESDRFLPLNDDSHDYYGDSEGDDDNRNEFQSNNEANDEDQRVESVEETGSSDELKHVRKLQIAQKRRERSEYIEEEASLSGDDVGSDEIDDEDHLNVYEAEEGDDDELPDDETIREQLHKQWVKQQKDEEERELLYWKDQLHVDGDGADETDRTFRFKIRLAKRENANEETENGTVGAENVEVDEDELCKRRREISKWKVEERNLSWLSSSYSKNHAPGNIFREEAALHAESISMKGTSPILKAASKIIDKGTMKSHTSAFLHDSLGLNASHVLGTLRDDVFKS</sequence>
<feature type="compositionally biased region" description="Basic and acidic residues" evidence="1">
    <location>
        <begin position="307"/>
        <end position="316"/>
    </location>
</feature>
<dbReference type="STRING" id="1147741.A0A0R3RVA2"/>
<feature type="compositionally biased region" description="Basic residues" evidence="1">
    <location>
        <begin position="469"/>
        <end position="480"/>
    </location>
</feature>
<feature type="compositionally biased region" description="Acidic residues" evidence="1">
    <location>
        <begin position="497"/>
        <end position="524"/>
    </location>
</feature>
<feature type="compositionally biased region" description="Acidic residues" evidence="1">
    <location>
        <begin position="317"/>
        <end position="326"/>
    </location>
</feature>
<feature type="compositionally biased region" description="Polar residues" evidence="1">
    <location>
        <begin position="47"/>
        <end position="58"/>
    </location>
</feature>
<protein>
    <submittedName>
        <fullName evidence="3">Claspin</fullName>
    </submittedName>
</protein>
<reference evidence="3" key="1">
    <citation type="submission" date="2017-02" db="UniProtKB">
        <authorList>
            <consortium name="WormBaseParasite"/>
        </authorList>
    </citation>
    <scope>IDENTIFICATION</scope>
</reference>
<evidence type="ECO:0000313" key="3">
    <source>
        <dbReference type="WBParaSite" id="EEL_0000601001-mRNA-1"/>
    </source>
</evidence>
<name>A0A0R3RVA2_9BILA</name>
<proteinExistence type="predicted"/>
<keyword evidence="2" id="KW-1185">Reference proteome</keyword>
<feature type="compositionally biased region" description="Basic and acidic residues" evidence="1">
    <location>
        <begin position="278"/>
        <end position="291"/>
    </location>
</feature>
<accession>A0A0R3RVA2</accession>
<dbReference type="WBParaSite" id="EEL_0000601001-mRNA-1">
    <property type="protein sequence ID" value="EEL_0000601001-mRNA-1"/>
    <property type="gene ID" value="EEL_0000601001"/>
</dbReference>
<dbReference type="Proteomes" id="UP000050640">
    <property type="component" value="Unplaced"/>
</dbReference>